<feature type="transmembrane region" description="Helical" evidence="1">
    <location>
        <begin position="6"/>
        <end position="27"/>
    </location>
</feature>
<dbReference type="Gene3D" id="3.40.50.620">
    <property type="entry name" value="HUPs"/>
    <property type="match status" value="1"/>
</dbReference>
<keyword evidence="1" id="KW-0812">Transmembrane</keyword>
<dbReference type="Pfam" id="PF02698">
    <property type="entry name" value="DUF218"/>
    <property type="match status" value="1"/>
</dbReference>
<feature type="domain" description="DUF218" evidence="2">
    <location>
        <begin position="76"/>
        <end position="242"/>
    </location>
</feature>
<organism evidence="3 4">
    <name type="scientific">Paenibacillus foliorum</name>
    <dbReference type="NCBI Taxonomy" id="2654974"/>
    <lineage>
        <taxon>Bacteria</taxon>
        <taxon>Bacillati</taxon>
        <taxon>Bacillota</taxon>
        <taxon>Bacilli</taxon>
        <taxon>Bacillales</taxon>
        <taxon>Paenibacillaceae</taxon>
        <taxon>Paenibacillus</taxon>
    </lineage>
</organism>
<dbReference type="GO" id="GO:0000270">
    <property type="term" value="P:peptidoglycan metabolic process"/>
    <property type="evidence" value="ECO:0007669"/>
    <property type="project" value="TreeGrafter"/>
</dbReference>
<dbReference type="CDD" id="cd06259">
    <property type="entry name" value="YdcF-like"/>
    <property type="match status" value="1"/>
</dbReference>
<dbReference type="PANTHER" id="PTHR30336:SF4">
    <property type="entry name" value="ENVELOPE BIOGENESIS FACTOR ELYC"/>
    <property type="match status" value="1"/>
</dbReference>
<keyword evidence="1" id="KW-1133">Transmembrane helix</keyword>
<dbReference type="Proteomes" id="UP000641588">
    <property type="component" value="Unassembled WGS sequence"/>
</dbReference>
<dbReference type="GO" id="GO:0043164">
    <property type="term" value="P:Gram-negative-bacterium-type cell wall biogenesis"/>
    <property type="evidence" value="ECO:0007669"/>
    <property type="project" value="TreeGrafter"/>
</dbReference>
<keyword evidence="1" id="KW-0472">Membrane</keyword>
<accession>A0A972GXQ1</accession>
<evidence type="ECO:0000256" key="1">
    <source>
        <dbReference type="SAM" id="Phobius"/>
    </source>
</evidence>
<proteinExistence type="predicted"/>
<sequence>MLYIIKYIYTFFIPPGLFITILVLFNLWLRKRERAAAKLLWAAIAIIYLLCTPIAGNTLIGYLEHRYAPPVTVQGDVIVLLTGGAVGNTPDVDGSGNLTGYTMNRLVTAYKLHKSTNLPIIISGGQVYEDSGNEGQICKRNLLALGVAESSILLDDRSRNTKENAINTVEILKQKNFTKPILVTSAFHIPRSVENFKQLGASTTPYPADFLVPQPYSASLSSLLPSSDGLQKSSLAAKEYLGLIELLFH</sequence>
<gene>
    <name evidence="3" type="ORF">GC093_21095</name>
</gene>
<dbReference type="EMBL" id="WHOD01000079">
    <property type="protein sequence ID" value="NOU95702.1"/>
    <property type="molecule type" value="Genomic_DNA"/>
</dbReference>
<keyword evidence="4" id="KW-1185">Reference proteome</keyword>
<dbReference type="AlphaFoldDB" id="A0A972GXQ1"/>
<dbReference type="InterPro" id="IPR003848">
    <property type="entry name" value="DUF218"/>
</dbReference>
<evidence type="ECO:0000313" key="4">
    <source>
        <dbReference type="Proteomes" id="UP000641588"/>
    </source>
</evidence>
<name>A0A972GXQ1_9BACL</name>
<protein>
    <submittedName>
        <fullName evidence="3">YdcF family protein</fullName>
    </submittedName>
</protein>
<dbReference type="RefSeq" id="WP_171653931.1">
    <property type="nucleotide sequence ID" value="NZ_WHOD01000079.1"/>
</dbReference>
<dbReference type="GO" id="GO:0005886">
    <property type="term" value="C:plasma membrane"/>
    <property type="evidence" value="ECO:0007669"/>
    <property type="project" value="TreeGrafter"/>
</dbReference>
<reference evidence="3" key="1">
    <citation type="submission" date="2019-10" db="EMBL/GenBank/DDBJ databases">
        <title>Description of Paenibacillus glebae sp. nov.</title>
        <authorList>
            <person name="Carlier A."/>
            <person name="Qi S."/>
        </authorList>
    </citation>
    <scope>NUCLEOTIDE SEQUENCE</scope>
    <source>
        <strain evidence="3">LMG 31456</strain>
    </source>
</reference>
<dbReference type="PANTHER" id="PTHR30336">
    <property type="entry name" value="INNER MEMBRANE PROTEIN, PROBABLE PERMEASE"/>
    <property type="match status" value="1"/>
</dbReference>
<comment type="caution">
    <text evidence="3">The sequence shown here is derived from an EMBL/GenBank/DDBJ whole genome shotgun (WGS) entry which is preliminary data.</text>
</comment>
<dbReference type="InterPro" id="IPR014729">
    <property type="entry name" value="Rossmann-like_a/b/a_fold"/>
</dbReference>
<feature type="transmembrane region" description="Helical" evidence="1">
    <location>
        <begin position="39"/>
        <end position="63"/>
    </location>
</feature>
<dbReference type="InterPro" id="IPR051599">
    <property type="entry name" value="Cell_Envelope_Assoc"/>
</dbReference>
<evidence type="ECO:0000313" key="3">
    <source>
        <dbReference type="EMBL" id="NOU95702.1"/>
    </source>
</evidence>
<evidence type="ECO:0000259" key="2">
    <source>
        <dbReference type="Pfam" id="PF02698"/>
    </source>
</evidence>